<evidence type="ECO:0000313" key="3">
    <source>
        <dbReference type="Proteomes" id="UP001370758"/>
    </source>
</evidence>
<name>A0AAV9W474_9PEZI</name>
<dbReference type="InterPro" id="IPR036047">
    <property type="entry name" value="F-box-like_dom_sf"/>
</dbReference>
<keyword evidence="3" id="KW-1185">Reference proteome</keyword>
<gene>
    <name evidence="2" type="ORF">TWF481_009263</name>
</gene>
<feature type="domain" description="F-box" evidence="1">
    <location>
        <begin position="7"/>
        <end position="47"/>
    </location>
</feature>
<reference evidence="2 3" key="1">
    <citation type="submission" date="2023-08" db="EMBL/GenBank/DDBJ databases">
        <authorList>
            <person name="Palmer J.M."/>
        </authorList>
    </citation>
    <scope>NUCLEOTIDE SEQUENCE [LARGE SCALE GENOMIC DNA]</scope>
    <source>
        <strain evidence="2 3">TWF481</strain>
    </source>
</reference>
<proteinExistence type="predicted"/>
<dbReference type="EMBL" id="JAVHJL010000006">
    <property type="protein sequence ID" value="KAK6501424.1"/>
    <property type="molecule type" value="Genomic_DNA"/>
</dbReference>
<dbReference type="CDD" id="cd09917">
    <property type="entry name" value="F-box_SF"/>
    <property type="match status" value="1"/>
</dbReference>
<evidence type="ECO:0000259" key="1">
    <source>
        <dbReference type="Pfam" id="PF12937"/>
    </source>
</evidence>
<protein>
    <recommendedName>
        <fullName evidence="1">F-box domain-containing protein</fullName>
    </recommendedName>
</protein>
<dbReference type="Gene3D" id="1.20.1280.50">
    <property type="match status" value="1"/>
</dbReference>
<dbReference type="Proteomes" id="UP001370758">
    <property type="component" value="Unassembled WGS sequence"/>
</dbReference>
<organism evidence="2 3">
    <name type="scientific">Arthrobotrys musiformis</name>
    <dbReference type="NCBI Taxonomy" id="47236"/>
    <lineage>
        <taxon>Eukaryota</taxon>
        <taxon>Fungi</taxon>
        <taxon>Dikarya</taxon>
        <taxon>Ascomycota</taxon>
        <taxon>Pezizomycotina</taxon>
        <taxon>Orbiliomycetes</taxon>
        <taxon>Orbiliales</taxon>
        <taxon>Orbiliaceae</taxon>
        <taxon>Arthrobotrys</taxon>
    </lineage>
</organism>
<accession>A0AAV9W474</accession>
<dbReference type="AlphaFoldDB" id="A0AAV9W474"/>
<dbReference type="Pfam" id="PF12937">
    <property type="entry name" value="F-box-like"/>
    <property type="match status" value="1"/>
</dbReference>
<comment type="caution">
    <text evidence="2">The sequence shown here is derived from an EMBL/GenBank/DDBJ whole genome shotgun (WGS) entry which is preliminary data.</text>
</comment>
<dbReference type="SUPFAM" id="SSF81383">
    <property type="entry name" value="F-box domain"/>
    <property type="match status" value="1"/>
</dbReference>
<evidence type="ECO:0000313" key="2">
    <source>
        <dbReference type="EMBL" id="KAK6501424.1"/>
    </source>
</evidence>
<dbReference type="InterPro" id="IPR001810">
    <property type="entry name" value="F-box_dom"/>
</dbReference>
<sequence>MASKIICLPTEILHAILGHPDLGRSDLHSASRVCRSFYDVAKEYLTRDPDIVLHNNRSGQLTSFLRMLLSDPSFGRNFKDLSITWGYAEQDPNPDLAVEGEDGKKEKERFEWTDEELKSLKQLAKKYGFHPRWVGSINKLLDPASLLIPILCLLPELEKLDIGTPMVDSSLEGVYSDCMDAHLEEFIHRLIMDDKRHIDDPEELQKGFPESLRNLKTFTRGNPNSENESAFDIDQVFTIFLLPNIEKIELNTLGGEFDLLPRFERSSYLCKVKHIELFNLECEGAELARFFGFCEALEYVKVRFEWVDMGVLSNWDELEETFDLTAVSAALLEHKDTLREANVEIERDYWWFKRMKGKWRCGSKPSWWGSEDWGSGPEDA</sequence>